<dbReference type="NCBIfam" id="TIGR04092">
    <property type="entry name" value="LTA_DltD"/>
    <property type="match status" value="1"/>
</dbReference>
<proteinExistence type="inferred from homology"/>
<dbReference type="PIRSF" id="PIRSF021438">
    <property type="entry name" value="DltD"/>
    <property type="match status" value="1"/>
</dbReference>
<dbReference type="GO" id="GO:0070395">
    <property type="term" value="P:lipoteichoic acid biosynthetic process"/>
    <property type="evidence" value="ECO:0007669"/>
    <property type="project" value="UniProtKB-UniRule"/>
</dbReference>
<evidence type="ECO:0000256" key="1">
    <source>
        <dbReference type="PIRNR" id="PIRNR021438"/>
    </source>
</evidence>
<organism evidence="3 4">
    <name type="scientific">Streptococcus phocae</name>
    <dbReference type="NCBI Taxonomy" id="119224"/>
    <lineage>
        <taxon>Bacteria</taxon>
        <taxon>Bacillati</taxon>
        <taxon>Bacillota</taxon>
        <taxon>Bacilli</taxon>
        <taxon>Lactobacillales</taxon>
        <taxon>Streptococcaceae</taxon>
        <taxon>Streptococcus</taxon>
    </lineage>
</organism>
<dbReference type="PATRIC" id="fig|119224.3.peg.239"/>
<keyword evidence="4" id="KW-1185">Reference proteome</keyword>
<evidence type="ECO:0000256" key="2">
    <source>
        <dbReference type="SAM" id="Phobius"/>
    </source>
</evidence>
<dbReference type="PANTHER" id="PTHR40039">
    <property type="entry name" value="PROTEIN DLTD"/>
    <property type="match status" value="1"/>
</dbReference>
<dbReference type="STRING" id="119224.AKK44_03555"/>
<name>A0A0P6S2F8_9STRE</name>
<comment type="similarity">
    <text evidence="1">Belongs to the DltD family.</text>
</comment>
<keyword evidence="1" id="KW-1003">Cell membrane</keyword>
<dbReference type="Pfam" id="PF04914">
    <property type="entry name" value="DltD"/>
    <property type="match status" value="1"/>
</dbReference>
<dbReference type="RefSeq" id="WP_054278540.1">
    <property type="nucleotide sequence ID" value="NZ_LHQM01000010.1"/>
</dbReference>
<dbReference type="AlphaFoldDB" id="A0A0P6S2F8"/>
<dbReference type="EMBL" id="LHQM01000010">
    <property type="protein sequence ID" value="KPJ22733.1"/>
    <property type="molecule type" value="Genomic_DNA"/>
</dbReference>
<keyword evidence="1 2" id="KW-0472">Membrane</keyword>
<dbReference type="GO" id="GO:0005886">
    <property type="term" value="C:plasma membrane"/>
    <property type="evidence" value="ECO:0007669"/>
    <property type="project" value="UniProtKB-UniRule"/>
</dbReference>
<reference evidence="3 4" key="1">
    <citation type="submission" date="2015-08" db="EMBL/GenBank/DDBJ databases">
        <title>Genome sequence of Streptococcus phocae subsp. phocae ATCC 51973T isolated from liver specimen obtained from seal.</title>
        <authorList>
            <person name="Avendano-Herrera R."/>
        </authorList>
    </citation>
    <scope>NUCLEOTIDE SEQUENCE [LARGE SCALE GENOMIC DNA]</scope>
    <source>
        <strain evidence="3 4">ATCC 51973</strain>
    </source>
</reference>
<dbReference type="InterPro" id="IPR023896">
    <property type="entry name" value="LTA_DltD"/>
</dbReference>
<comment type="caution">
    <text evidence="3">The sequence shown here is derived from an EMBL/GenBank/DDBJ whole genome shotgun (WGS) entry which is preliminary data.</text>
</comment>
<feature type="transmembrane region" description="Helical" evidence="2">
    <location>
        <begin position="6"/>
        <end position="26"/>
    </location>
</feature>
<gene>
    <name evidence="3" type="ORF">AKK44_03555</name>
</gene>
<dbReference type="PANTHER" id="PTHR40039:SF1">
    <property type="entry name" value="PROTEIN DLTD"/>
    <property type="match status" value="1"/>
</dbReference>
<dbReference type="InterPro" id="IPR006998">
    <property type="entry name" value="DltD"/>
</dbReference>
<keyword evidence="2" id="KW-1133">Transmembrane helix</keyword>
<sequence length="416" mass="47726">MLKRLWLILGPLVIAFALVVMTIFSFPTRLKHSLIQEKANAVAITDSSFKNGLIKRQALSDPNHYFVPFFGSSEWSRMDGMHPSVLAEKYQRSYRPFLIGKRGSASLSQYYGMQQIAQELKGKKAVFVISPQWFTPQGINPGAVQLYLSNSQVIEFLLNADTGQESRFAAKRMLQVNPGVAKSELLQKISKGKPLSSWEKKLLEFQHQLSLREESLFSHFAQSANYDTRIVPRVKGLPKSFSYERLGQIATRRAAEGTSNNRFGIKNTFYSKRIAPQVHLYKNFQHSNSYIASPEYNDFQLVLSAFAKNDTDVLFVIPPVNKAWAKYTGLNQYKYQEAVHKIKYQLNSQGFKKIADFSRAGGKTYFMQDTIHMGWNGWLAFDKAVLPFIEEEQAQLNYRLNPYFLSEDWTKRTRGF</sequence>
<keyword evidence="2" id="KW-0812">Transmembrane</keyword>
<protein>
    <recommendedName>
        <fullName evidence="1">Protein DltD</fullName>
    </recommendedName>
</protein>
<comment type="pathway">
    <text evidence="1">Cell wall biogenesis; lipoteichoic acid biosynthesis.</text>
</comment>
<dbReference type="UniPathway" id="UPA00556"/>
<dbReference type="Proteomes" id="UP000049578">
    <property type="component" value="Unassembled WGS sequence"/>
</dbReference>
<evidence type="ECO:0000313" key="3">
    <source>
        <dbReference type="EMBL" id="KPJ22733.1"/>
    </source>
</evidence>
<accession>A0A0P6S2F8</accession>
<evidence type="ECO:0000313" key="4">
    <source>
        <dbReference type="Proteomes" id="UP000049578"/>
    </source>
</evidence>